<comment type="caution">
    <text evidence="2">The sequence shown here is derived from an EMBL/GenBank/DDBJ whole genome shotgun (WGS) entry which is preliminary data.</text>
</comment>
<keyword evidence="1" id="KW-1277">Toxin-antitoxin system</keyword>
<dbReference type="InterPro" id="IPR007712">
    <property type="entry name" value="RelE/ParE_toxin"/>
</dbReference>
<dbReference type="PANTHER" id="PTHR38813">
    <property type="match status" value="1"/>
</dbReference>
<name>A0A0G0PVP3_9BACT</name>
<organism evidence="2 3">
    <name type="scientific">Candidatus Woesebacteria bacterium GW2011_GWA1_39_8</name>
    <dbReference type="NCBI Taxonomy" id="1618552"/>
    <lineage>
        <taxon>Bacteria</taxon>
        <taxon>Candidatus Woeseibacteriota</taxon>
    </lineage>
</organism>
<sequence length="89" mass="10732">MKKSEENWDLKIDPSVFKALKKFPEKDSEYVWKSMNILHINPYSGDTKKLKGENNWRKRIGAYRIFYEIQAKHKLVLVFHLERRGSNTY</sequence>
<evidence type="ECO:0000313" key="2">
    <source>
        <dbReference type="EMBL" id="KKR29171.1"/>
    </source>
</evidence>
<dbReference type="SUPFAM" id="SSF143011">
    <property type="entry name" value="RelE-like"/>
    <property type="match status" value="1"/>
</dbReference>
<dbReference type="AlphaFoldDB" id="A0A0G0PVP3"/>
<protein>
    <submittedName>
        <fullName evidence="2">Plasmid stabilization system</fullName>
    </submittedName>
</protein>
<accession>A0A0G0PVP3</accession>
<evidence type="ECO:0000313" key="3">
    <source>
        <dbReference type="Proteomes" id="UP000034793"/>
    </source>
</evidence>
<dbReference type="EMBL" id="LBXL01000035">
    <property type="protein sequence ID" value="KKR29171.1"/>
    <property type="molecule type" value="Genomic_DNA"/>
</dbReference>
<reference evidence="2 3" key="1">
    <citation type="journal article" date="2015" name="Nature">
        <title>rRNA introns, odd ribosomes, and small enigmatic genomes across a large radiation of phyla.</title>
        <authorList>
            <person name="Brown C.T."/>
            <person name="Hug L.A."/>
            <person name="Thomas B.C."/>
            <person name="Sharon I."/>
            <person name="Castelle C.J."/>
            <person name="Singh A."/>
            <person name="Wilkins M.J."/>
            <person name="Williams K.H."/>
            <person name="Banfield J.F."/>
        </authorList>
    </citation>
    <scope>NUCLEOTIDE SEQUENCE [LARGE SCALE GENOMIC DNA]</scope>
</reference>
<evidence type="ECO:0000256" key="1">
    <source>
        <dbReference type="ARBA" id="ARBA00022649"/>
    </source>
</evidence>
<dbReference type="Gene3D" id="3.30.2310.20">
    <property type="entry name" value="RelE-like"/>
    <property type="match status" value="1"/>
</dbReference>
<dbReference type="Proteomes" id="UP000034793">
    <property type="component" value="Unassembled WGS sequence"/>
</dbReference>
<dbReference type="PANTHER" id="PTHR38813:SF1">
    <property type="entry name" value="TOXIN RELE1-RELATED"/>
    <property type="match status" value="1"/>
</dbReference>
<gene>
    <name evidence="2" type="ORF">UT61_C0035G0006</name>
</gene>
<dbReference type="InterPro" id="IPR035093">
    <property type="entry name" value="RelE/ParE_toxin_dom_sf"/>
</dbReference>
<dbReference type="InterPro" id="IPR052747">
    <property type="entry name" value="TA_system_RelE_toxin"/>
</dbReference>
<proteinExistence type="predicted"/>
<dbReference type="Pfam" id="PF05016">
    <property type="entry name" value="ParE_toxin"/>
    <property type="match status" value="1"/>
</dbReference>